<keyword evidence="6" id="KW-1015">Disulfide bond</keyword>
<sequence length="342" mass="39380">MEVPHDFYDDTHENVTDDPITILEYDKAIIVATCIIQAIIFVVGFVGNSLVIIITGFKIKKSTPTILIMNLAIADFILILTLPLWIVHYALDYHWPYGHLMCKIMPFISYVNVTASIYFVTTLSLDRFLLAVQHPWVPKIRTMNNTILVCFGVWLFASLLSIPTFVFSKALEHNGQVYCYQDNDLVDHAAIILANFVINFLIPITIMSFCYLYIVLKMSRVSYSANRRAINLIIAIVVVFCLCWLPYFLVDIVEGSLILHDVNKYWHVSHETNKAKRILISLAFSHSCLNPILYAFLAKGFRTQFKSAFILQYFEHIFYEKIPNVPEETQLTDCSMPQAERR</sequence>
<dbReference type="RefSeq" id="XP_032816419.1">
    <property type="nucleotide sequence ID" value="XM_032960528.1"/>
</dbReference>
<evidence type="ECO:0000313" key="14">
    <source>
        <dbReference type="RefSeq" id="XP_032816418.1"/>
    </source>
</evidence>
<dbReference type="AlphaFoldDB" id="A0AAJ7TEF0"/>
<keyword evidence="3 11" id="KW-1133">Transmembrane helix</keyword>
<evidence type="ECO:0000313" key="16">
    <source>
        <dbReference type="RefSeq" id="XP_032816420.1"/>
    </source>
</evidence>
<evidence type="ECO:0000256" key="7">
    <source>
        <dbReference type="ARBA" id="ARBA00023170"/>
    </source>
</evidence>
<evidence type="ECO:0000313" key="13">
    <source>
        <dbReference type="Proteomes" id="UP001318040"/>
    </source>
</evidence>
<gene>
    <name evidence="14 15 16" type="primary">LOC116945883</name>
</gene>
<evidence type="ECO:0000256" key="1">
    <source>
        <dbReference type="ARBA" id="ARBA00004141"/>
    </source>
</evidence>
<keyword evidence="5 11" id="KW-0472">Membrane</keyword>
<feature type="transmembrane region" description="Helical" evidence="11">
    <location>
        <begin position="188"/>
        <end position="216"/>
    </location>
</feature>
<name>A0AAJ7TEF0_PETMA</name>
<proteinExistence type="inferred from homology"/>
<evidence type="ECO:0000259" key="12">
    <source>
        <dbReference type="PROSITE" id="PS50262"/>
    </source>
</evidence>
<keyword evidence="9" id="KW-0807">Transducer</keyword>
<keyword evidence="2 11" id="KW-0812">Transmembrane</keyword>
<feature type="transmembrane region" description="Helical" evidence="11">
    <location>
        <begin position="228"/>
        <end position="249"/>
    </location>
</feature>
<keyword evidence="13" id="KW-1185">Reference proteome</keyword>
<feature type="transmembrane region" description="Helical" evidence="11">
    <location>
        <begin position="278"/>
        <end position="297"/>
    </location>
</feature>
<dbReference type="GO" id="GO:0006954">
    <property type="term" value="P:inflammatory response"/>
    <property type="evidence" value="ECO:0007669"/>
    <property type="project" value="TreeGrafter"/>
</dbReference>
<evidence type="ECO:0000256" key="11">
    <source>
        <dbReference type="SAM" id="Phobius"/>
    </source>
</evidence>
<reference evidence="14 15" key="1">
    <citation type="submission" date="2025-04" db="UniProtKB">
        <authorList>
            <consortium name="RefSeq"/>
        </authorList>
    </citation>
    <scope>IDENTIFICATION</scope>
    <source>
        <tissue evidence="14 15">Sperm</tissue>
    </source>
</reference>
<dbReference type="InterPro" id="IPR000826">
    <property type="entry name" value="Formyl_rcpt-rel"/>
</dbReference>
<evidence type="ECO:0000256" key="9">
    <source>
        <dbReference type="ARBA" id="ARBA00023224"/>
    </source>
</evidence>
<evidence type="ECO:0000256" key="6">
    <source>
        <dbReference type="ARBA" id="ARBA00023157"/>
    </source>
</evidence>
<dbReference type="GeneID" id="116945883"/>
<keyword evidence="4" id="KW-0297">G-protein coupled receptor</keyword>
<evidence type="ECO:0000256" key="5">
    <source>
        <dbReference type="ARBA" id="ARBA00023136"/>
    </source>
</evidence>
<dbReference type="PANTHER" id="PTHR24225">
    <property type="entry name" value="CHEMOTACTIC RECEPTOR"/>
    <property type="match status" value="1"/>
</dbReference>
<dbReference type="GO" id="GO:0004930">
    <property type="term" value="F:G protein-coupled receptor activity"/>
    <property type="evidence" value="ECO:0007669"/>
    <property type="project" value="UniProtKB-KW"/>
</dbReference>
<dbReference type="PANTHER" id="PTHR24225:SF24">
    <property type="entry name" value="G-PROTEIN COUPLED RECEPTORS FAMILY 1 PROFILE DOMAIN-CONTAINING PROTEIN"/>
    <property type="match status" value="1"/>
</dbReference>
<dbReference type="InterPro" id="IPR000276">
    <property type="entry name" value="GPCR_Rhodpsn"/>
</dbReference>
<dbReference type="SUPFAM" id="SSF81321">
    <property type="entry name" value="Family A G protein-coupled receptor-like"/>
    <property type="match status" value="1"/>
</dbReference>
<comment type="similarity">
    <text evidence="10">Belongs to the chemokine-like receptor (CMKLR) family.</text>
</comment>
<dbReference type="GO" id="GO:0005886">
    <property type="term" value="C:plasma membrane"/>
    <property type="evidence" value="ECO:0007669"/>
    <property type="project" value="TreeGrafter"/>
</dbReference>
<evidence type="ECO:0000313" key="15">
    <source>
        <dbReference type="RefSeq" id="XP_032816419.1"/>
    </source>
</evidence>
<dbReference type="KEGG" id="pmrn:116945883"/>
<dbReference type="GO" id="GO:0004875">
    <property type="term" value="F:complement receptor activity"/>
    <property type="evidence" value="ECO:0007669"/>
    <property type="project" value="TreeGrafter"/>
</dbReference>
<feature type="transmembrane region" description="Helical" evidence="11">
    <location>
        <begin position="28"/>
        <end position="54"/>
    </location>
</feature>
<evidence type="ECO:0000256" key="10">
    <source>
        <dbReference type="ARBA" id="ARBA00025736"/>
    </source>
</evidence>
<dbReference type="InterPro" id="IPR000248">
    <property type="entry name" value="ATII_rcpt"/>
</dbReference>
<organism evidence="13 14">
    <name type="scientific">Petromyzon marinus</name>
    <name type="common">Sea lamprey</name>
    <dbReference type="NCBI Taxonomy" id="7757"/>
    <lineage>
        <taxon>Eukaryota</taxon>
        <taxon>Metazoa</taxon>
        <taxon>Chordata</taxon>
        <taxon>Craniata</taxon>
        <taxon>Vertebrata</taxon>
        <taxon>Cyclostomata</taxon>
        <taxon>Hyperoartia</taxon>
        <taxon>Petromyzontiformes</taxon>
        <taxon>Petromyzontidae</taxon>
        <taxon>Petromyzon</taxon>
    </lineage>
</organism>
<dbReference type="PRINTS" id="PR00237">
    <property type="entry name" value="GPCRRHODOPSN"/>
</dbReference>
<accession>A0AAJ7TEF0</accession>
<dbReference type="GO" id="GO:0007204">
    <property type="term" value="P:positive regulation of cytosolic calcium ion concentration"/>
    <property type="evidence" value="ECO:0007669"/>
    <property type="project" value="TreeGrafter"/>
</dbReference>
<dbReference type="Proteomes" id="UP001318040">
    <property type="component" value="Chromosome 25"/>
</dbReference>
<keyword evidence="7" id="KW-0675">Receptor</keyword>
<dbReference type="Pfam" id="PF00001">
    <property type="entry name" value="7tm_1"/>
    <property type="match status" value="1"/>
</dbReference>
<dbReference type="Gene3D" id="1.20.1070.10">
    <property type="entry name" value="Rhodopsin 7-helix transmembrane proteins"/>
    <property type="match status" value="1"/>
</dbReference>
<dbReference type="PRINTS" id="PR00241">
    <property type="entry name" value="ANGIOTENSINR"/>
</dbReference>
<dbReference type="GO" id="GO:0007200">
    <property type="term" value="P:phospholipase C-activating G protein-coupled receptor signaling pathway"/>
    <property type="evidence" value="ECO:0007669"/>
    <property type="project" value="TreeGrafter"/>
</dbReference>
<comment type="subcellular location">
    <subcellularLocation>
        <location evidence="1">Membrane</location>
        <topology evidence="1">Multi-pass membrane protein</topology>
    </subcellularLocation>
</comment>
<keyword evidence="8" id="KW-0325">Glycoprotein</keyword>
<evidence type="ECO:0000256" key="4">
    <source>
        <dbReference type="ARBA" id="ARBA00023040"/>
    </source>
</evidence>
<dbReference type="RefSeq" id="XP_032816420.1">
    <property type="nucleotide sequence ID" value="XM_032960529.1"/>
</dbReference>
<evidence type="ECO:0000256" key="8">
    <source>
        <dbReference type="ARBA" id="ARBA00023180"/>
    </source>
</evidence>
<feature type="transmembrane region" description="Helical" evidence="11">
    <location>
        <begin position="146"/>
        <end position="168"/>
    </location>
</feature>
<dbReference type="RefSeq" id="XP_032816418.1">
    <property type="nucleotide sequence ID" value="XM_032960527.1"/>
</dbReference>
<dbReference type="InterPro" id="IPR017452">
    <property type="entry name" value="GPCR_Rhodpsn_7TM"/>
</dbReference>
<feature type="domain" description="G-protein coupled receptors family 1 profile" evidence="12">
    <location>
        <begin position="47"/>
        <end position="294"/>
    </location>
</feature>
<evidence type="ECO:0000256" key="3">
    <source>
        <dbReference type="ARBA" id="ARBA00022989"/>
    </source>
</evidence>
<feature type="transmembrane region" description="Helical" evidence="11">
    <location>
        <begin position="66"/>
        <end position="87"/>
    </location>
</feature>
<evidence type="ECO:0000256" key="2">
    <source>
        <dbReference type="ARBA" id="ARBA00022692"/>
    </source>
</evidence>
<protein>
    <submittedName>
        <fullName evidence="14 15">G-protein coupled receptor 1-like</fullName>
    </submittedName>
</protein>
<feature type="transmembrane region" description="Helical" evidence="11">
    <location>
        <begin position="107"/>
        <end position="125"/>
    </location>
</feature>
<dbReference type="PROSITE" id="PS50262">
    <property type="entry name" value="G_PROTEIN_RECEP_F1_2"/>
    <property type="match status" value="1"/>
</dbReference>